<comment type="caution">
    <text evidence="2">The sequence shown here is derived from an EMBL/GenBank/DDBJ whole genome shotgun (WGS) entry which is preliminary data.</text>
</comment>
<accession>A0A1F6EU40</accession>
<dbReference type="EMBL" id="MFMC01000026">
    <property type="protein sequence ID" value="OGG77115.1"/>
    <property type="molecule type" value="Genomic_DNA"/>
</dbReference>
<proteinExistence type="predicted"/>
<reference evidence="2 3" key="1">
    <citation type="journal article" date="2016" name="Nat. Commun.">
        <title>Thousands of microbial genomes shed light on interconnected biogeochemical processes in an aquifer system.</title>
        <authorList>
            <person name="Anantharaman K."/>
            <person name="Brown C.T."/>
            <person name="Hug L.A."/>
            <person name="Sharon I."/>
            <person name="Castelle C.J."/>
            <person name="Probst A.J."/>
            <person name="Thomas B.C."/>
            <person name="Singh A."/>
            <person name="Wilkins M.J."/>
            <person name="Karaoz U."/>
            <person name="Brodie E.L."/>
            <person name="Williams K.H."/>
            <person name="Hubbard S.S."/>
            <person name="Banfield J.F."/>
        </authorList>
    </citation>
    <scope>NUCLEOTIDE SEQUENCE [LARGE SCALE GENOMIC DNA]</scope>
</reference>
<keyword evidence="1" id="KW-0812">Transmembrane</keyword>
<feature type="transmembrane region" description="Helical" evidence="1">
    <location>
        <begin position="168"/>
        <end position="186"/>
    </location>
</feature>
<organism evidence="2 3">
    <name type="scientific">Candidatus Kaiserbacteria bacterium RIFCSPLOWO2_01_FULL_54_24</name>
    <dbReference type="NCBI Taxonomy" id="1798515"/>
    <lineage>
        <taxon>Bacteria</taxon>
        <taxon>Candidatus Kaiseribacteriota</taxon>
    </lineage>
</organism>
<feature type="transmembrane region" description="Helical" evidence="1">
    <location>
        <begin position="61"/>
        <end position="80"/>
    </location>
</feature>
<feature type="transmembrane region" description="Helical" evidence="1">
    <location>
        <begin position="36"/>
        <end position="55"/>
    </location>
</feature>
<evidence type="ECO:0000313" key="3">
    <source>
        <dbReference type="Proteomes" id="UP000177215"/>
    </source>
</evidence>
<sequence>MYDYHVVLGIVAVLLTFTGYGLYFRSLFKDGTKPHPFTWFLFAVVDGTVFVAQVWNGGGPGAWATGAGTLLSSVVFLLALQRGEKRITRVDWACLIIVLVGIAGWIATSNALIAVALASACDAIAKVPTFRKSYIRPHEESLSVWSVDIIRFTLSIVALSSITWTTALFPAEVVLTNGILVVAILLRRKQLAA</sequence>
<keyword evidence="1" id="KW-1133">Transmembrane helix</keyword>
<dbReference type="Proteomes" id="UP000177215">
    <property type="component" value="Unassembled WGS sequence"/>
</dbReference>
<feature type="transmembrane region" description="Helical" evidence="1">
    <location>
        <begin position="6"/>
        <end position="24"/>
    </location>
</feature>
<dbReference type="AlphaFoldDB" id="A0A1F6EU40"/>
<dbReference type="STRING" id="1798515.A3B35_00760"/>
<gene>
    <name evidence="2" type="ORF">A3B35_00760</name>
</gene>
<keyword evidence="1" id="KW-0472">Membrane</keyword>
<protein>
    <recommendedName>
        <fullName evidence="4">DUF1295 domain-containing protein</fullName>
    </recommendedName>
</protein>
<evidence type="ECO:0000256" key="1">
    <source>
        <dbReference type="SAM" id="Phobius"/>
    </source>
</evidence>
<evidence type="ECO:0008006" key="4">
    <source>
        <dbReference type="Google" id="ProtNLM"/>
    </source>
</evidence>
<name>A0A1F6EU40_9BACT</name>
<feature type="transmembrane region" description="Helical" evidence="1">
    <location>
        <begin position="87"/>
        <end position="106"/>
    </location>
</feature>
<evidence type="ECO:0000313" key="2">
    <source>
        <dbReference type="EMBL" id="OGG77115.1"/>
    </source>
</evidence>